<evidence type="ECO:0000313" key="2">
    <source>
        <dbReference type="EMBL" id="MQM16333.1"/>
    </source>
</evidence>
<dbReference type="EMBL" id="NMUH01006957">
    <property type="protein sequence ID" value="MQM16333.1"/>
    <property type="molecule type" value="Genomic_DNA"/>
</dbReference>
<proteinExistence type="predicted"/>
<accession>A0A843XAJ3</accession>
<dbReference type="Proteomes" id="UP000652761">
    <property type="component" value="Unassembled WGS sequence"/>
</dbReference>
<evidence type="ECO:0000256" key="1">
    <source>
        <dbReference type="SAM" id="MobiDB-lite"/>
    </source>
</evidence>
<comment type="caution">
    <text evidence="2">The sequence shown here is derived from an EMBL/GenBank/DDBJ whole genome shotgun (WGS) entry which is preliminary data.</text>
</comment>
<reference evidence="2" key="1">
    <citation type="submission" date="2017-07" db="EMBL/GenBank/DDBJ databases">
        <title>Taro Niue Genome Assembly and Annotation.</title>
        <authorList>
            <person name="Atibalentja N."/>
            <person name="Keating K."/>
            <person name="Fields C.J."/>
        </authorList>
    </citation>
    <scope>NUCLEOTIDE SEQUENCE</scope>
    <source>
        <strain evidence="2">Niue_2</strain>
        <tissue evidence="2">Leaf</tissue>
    </source>
</reference>
<organism evidence="2 3">
    <name type="scientific">Colocasia esculenta</name>
    <name type="common">Wild taro</name>
    <name type="synonym">Arum esculentum</name>
    <dbReference type="NCBI Taxonomy" id="4460"/>
    <lineage>
        <taxon>Eukaryota</taxon>
        <taxon>Viridiplantae</taxon>
        <taxon>Streptophyta</taxon>
        <taxon>Embryophyta</taxon>
        <taxon>Tracheophyta</taxon>
        <taxon>Spermatophyta</taxon>
        <taxon>Magnoliopsida</taxon>
        <taxon>Liliopsida</taxon>
        <taxon>Araceae</taxon>
        <taxon>Aroideae</taxon>
        <taxon>Colocasieae</taxon>
        <taxon>Colocasia</taxon>
    </lineage>
</organism>
<protein>
    <submittedName>
        <fullName evidence="2">Uncharacterized protein</fullName>
    </submittedName>
</protein>
<name>A0A843XAJ3_COLES</name>
<evidence type="ECO:0000313" key="3">
    <source>
        <dbReference type="Proteomes" id="UP000652761"/>
    </source>
</evidence>
<keyword evidence="3" id="KW-1185">Reference proteome</keyword>
<feature type="region of interest" description="Disordered" evidence="1">
    <location>
        <begin position="1"/>
        <end position="26"/>
    </location>
</feature>
<sequence length="166" mass="18462">MVATAKKRGGEGRKYRPGRQMQWSSSSSSYCCCCSHPHDVGADFRERGEWTKGNLGEKMAYGLAFLRWRGRTRLCSIAKRALSRRRFQFPAGSCLAGEGALCGPVVISLRSTNSFRPRQALPQRISQDVGVRIPTVLLPTLSDVLFWFIQTTNGDSFSCVRVLGNL</sequence>
<dbReference type="AlphaFoldDB" id="A0A843XAJ3"/>
<gene>
    <name evidence="2" type="ORF">Taro_049293</name>
</gene>